<organism evidence="1">
    <name type="scientific">Melanopsichium pennsylvanicum 4</name>
    <dbReference type="NCBI Taxonomy" id="1398559"/>
    <lineage>
        <taxon>Eukaryota</taxon>
        <taxon>Fungi</taxon>
        <taxon>Dikarya</taxon>
        <taxon>Basidiomycota</taxon>
        <taxon>Ustilaginomycotina</taxon>
        <taxon>Ustilaginomycetes</taxon>
        <taxon>Ustilaginales</taxon>
        <taxon>Ustilaginaceae</taxon>
        <taxon>Melanopsichium</taxon>
    </lineage>
</organism>
<proteinExistence type="predicted"/>
<dbReference type="AlphaFoldDB" id="A0A077R6K8"/>
<dbReference type="EMBL" id="HG529627">
    <property type="protein sequence ID" value="CDI54766.1"/>
    <property type="molecule type" value="Genomic_DNA"/>
</dbReference>
<sequence>MADFGFETGGSHTVSRSDDHILVFSAPLSANYYSEINDAPWFDNNGPEAANEREVAQWWGDYVENQKKFQPPAHDVIKRASREELLQVLEPFQERISHLEHLKSWVLRNEEASAALTRQQRSTFRKPFYNWNPRFMNHEIHDRNQVQKKLREDQILVAEVEEVLHDIAKYLPHG</sequence>
<reference evidence="1" key="1">
    <citation type="journal article" date="2014" name="Genome Biol. Evol.">
        <title>Gene Loss Rather Than Gene Gain Is Associated with a Host Jump from Monocots to Dicots in the Smut Fungus Melanopsichium pennsylvanicum.</title>
        <authorList>
            <person name="Sharma R."/>
            <person name="Mishra B."/>
            <person name="Runge F."/>
            <person name="Thines M."/>
        </authorList>
    </citation>
    <scope>NUCLEOTIDE SEQUENCE</scope>
    <source>
        <strain evidence="1">4</strain>
    </source>
</reference>
<evidence type="ECO:0000313" key="1">
    <source>
        <dbReference type="EMBL" id="CDI54766.1"/>
    </source>
</evidence>
<feature type="non-terminal residue" evidence="1">
    <location>
        <position position="174"/>
    </location>
</feature>
<name>A0A077R6K8_9BASI</name>
<protein>
    <submittedName>
        <fullName evidence="1">Uncharacterized protein</fullName>
    </submittedName>
</protein>
<accession>A0A077R6K8</accession>